<name>A0ABC9VG24_9BACL</name>
<organism evidence="1 2">
    <name type="scientific">Parageobacillus genomosp. 1</name>
    <dbReference type="NCBI Taxonomy" id="1295642"/>
    <lineage>
        <taxon>Bacteria</taxon>
        <taxon>Bacillati</taxon>
        <taxon>Bacillota</taxon>
        <taxon>Bacilli</taxon>
        <taxon>Bacillales</taxon>
        <taxon>Anoxybacillaceae</taxon>
        <taxon>Parageobacillus</taxon>
    </lineage>
</organism>
<dbReference type="AlphaFoldDB" id="A0ABC9VG24"/>
<sequence length="101" mass="12004">MVVLLVIAYVKIGFRNIFNFIDLIISSISWLGLFCFAYQLKLFTPIFWKDVLLAIVIWDIYYNIWVLPKSEEFNKAELVASLIMLLPLYYGLYLYAFKFLE</sequence>
<reference evidence="1 2" key="1">
    <citation type="journal article" date="2014" name="Appl. Microbiol. Biotechnol.">
        <title>Transformable facultative thermophile Geobacillus stearothermophilus NUB3621 as a host strain for metabolic engineering.</title>
        <authorList>
            <person name="Blanchard K."/>
            <person name="Robic S."/>
            <person name="Matsumura I."/>
        </authorList>
    </citation>
    <scope>NUCLEOTIDE SEQUENCE [LARGE SCALE GENOMIC DNA]</scope>
    <source>
        <strain evidence="1 2">NUB3621</strain>
    </source>
</reference>
<gene>
    <name evidence="1" type="ORF">H839_07899</name>
</gene>
<protein>
    <submittedName>
        <fullName evidence="1">Uncharacterized protein</fullName>
    </submittedName>
</protein>
<dbReference type="Proteomes" id="UP000023566">
    <property type="component" value="Chromosome"/>
</dbReference>
<dbReference type="EMBL" id="AOTZ01000004">
    <property type="protein sequence ID" value="EZP77541.1"/>
    <property type="molecule type" value="Genomic_DNA"/>
</dbReference>
<comment type="caution">
    <text evidence="1">The sequence shown here is derived from an EMBL/GenBank/DDBJ whole genome shotgun (WGS) entry which is preliminary data.</text>
</comment>
<proteinExistence type="predicted"/>
<keyword evidence="2" id="KW-1185">Reference proteome</keyword>
<accession>A0ABC9VG24</accession>
<evidence type="ECO:0000313" key="1">
    <source>
        <dbReference type="EMBL" id="EZP77541.1"/>
    </source>
</evidence>
<evidence type="ECO:0000313" key="2">
    <source>
        <dbReference type="Proteomes" id="UP000023566"/>
    </source>
</evidence>